<dbReference type="SUPFAM" id="SSF52540">
    <property type="entry name" value="P-loop containing nucleoside triphosphate hydrolases"/>
    <property type="match status" value="1"/>
</dbReference>
<keyword evidence="1" id="KW-0132">Cell division</keyword>
<name>K6Z665_9ALTE</name>
<accession>K6Z665</accession>
<dbReference type="Gene3D" id="3.40.50.300">
    <property type="entry name" value="P-loop containing nucleotide triphosphate hydrolases"/>
    <property type="match status" value="1"/>
</dbReference>
<dbReference type="EMBL" id="BAEP01000070">
    <property type="protein sequence ID" value="GAC25857.1"/>
    <property type="molecule type" value="Genomic_DNA"/>
</dbReference>
<dbReference type="Pfam" id="PF13671">
    <property type="entry name" value="AAA_33"/>
    <property type="match status" value="1"/>
</dbReference>
<dbReference type="Proteomes" id="UP000006263">
    <property type="component" value="Unassembled WGS sequence"/>
</dbReference>
<dbReference type="eggNOG" id="COG0563">
    <property type="taxonomic scope" value="Bacteria"/>
</dbReference>
<organism evidence="1 2">
    <name type="scientific">Paraglaciecola mesophila KMM 241</name>
    <dbReference type="NCBI Taxonomy" id="1128912"/>
    <lineage>
        <taxon>Bacteria</taxon>
        <taxon>Pseudomonadati</taxon>
        <taxon>Pseudomonadota</taxon>
        <taxon>Gammaproteobacteria</taxon>
        <taxon>Alteromonadales</taxon>
        <taxon>Alteromonadaceae</taxon>
        <taxon>Paraglaciecola</taxon>
    </lineage>
</organism>
<dbReference type="RefSeq" id="WP_006994008.1">
    <property type="nucleotide sequence ID" value="NZ_BAEP01000070.1"/>
</dbReference>
<evidence type="ECO:0000313" key="1">
    <source>
        <dbReference type="EMBL" id="GAC25857.1"/>
    </source>
</evidence>
<evidence type="ECO:0000313" key="2">
    <source>
        <dbReference type="Proteomes" id="UP000006263"/>
    </source>
</evidence>
<protein>
    <submittedName>
        <fullName evidence="1">Cell division protein ZipA</fullName>
    </submittedName>
</protein>
<sequence>MNKGVLTFFCGKMGAGKSTKAGEITQEGNSVLLSEDEWLASLYPNKISSLNDYIEYSNILKPQIKKLVQSILSAGTNVVMDFPANTLSQRDWFRSIFSEIEAPHNLIYIDLPNEACLKQIEKRRTEIPERAATDTVEMFNQITKYFMAPTSEEGFNITKVTQNA</sequence>
<keyword evidence="1" id="KW-0131">Cell cycle</keyword>
<dbReference type="InterPro" id="IPR027417">
    <property type="entry name" value="P-loop_NTPase"/>
</dbReference>
<proteinExistence type="predicted"/>
<dbReference type="AlphaFoldDB" id="K6Z665"/>
<comment type="caution">
    <text evidence="1">The sequence shown here is derived from an EMBL/GenBank/DDBJ whole genome shotgun (WGS) entry which is preliminary data.</text>
</comment>
<reference evidence="1 2" key="1">
    <citation type="journal article" date="2017" name="Antonie Van Leeuwenhoek">
        <title>Rhizobium rhizosphaerae sp. nov., a novel species isolated from rice rhizosphere.</title>
        <authorList>
            <person name="Zhao J.J."/>
            <person name="Zhang J."/>
            <person name="Zhang R.J."/>
            <person name="Zhang C.W."/>
            <person name="Yin H.Q."/>
            <person name="Zhang X.X."/>
        </authorList>
    </citation>
    <scope>NUCLEOTIDE SEQUENCE [LARGE SCALE GENOMIC DNA]</scope>
    <source>
        <strain evidence="1 2">KMM 241</strain>
    </source>
</reference>
<dbReference type="OrthoDB" id="531205at2"/>
<gene>
    <name evidence="1" type="ORF">GMES_3580</name>
</gene>
<dbReference type="GO" id="GO:0051301">
    <property type="term" value="P:cell division"/>
    <property type="evidence" value="ECO:0007669"/>
    <property type="project" value="UniProtKB-KW"/>
</dbReference>